<organism evidence="1 2">
    <name type="scientific">Opisthorchis viverrini</name>
    <name type="common">Southeast Asian liver fluke</name>
    <dbReference type="NCBI Taxonomy" id="6198"/>
    <lineage>
        <taxon>Eukaryota</taxon>
        <taxon>Metazoa</taxon>
        <taxon>Spiralia</taxon>
        <taxon>Lophotrochozoa</taxon>
        <taxon>Platyhelminthes</taxon>
        <taxon>Trematoda</taxon>
        <taxon>Digenea</taxon>
        <taxon>Opisthorchiida</taxon>
        <taxon>Opisthorchiata</taxon>
        <taxon>Opisthorchiidae</taxon>
        <taxon>Opisthorchis</taxon>
    </lineage>
</organism>
<gene>
    <name evidence="1" type="ORF">T265_02821</name>
</gene>
<sequence>MRMTVTTGKNWQKLITIKYMGNQSDLLRQIPCGQYVFNYEPDVLQVFGRVPTSDEGFLFARIDYVLSDRALAKSATA</sequence>
<evidence type="ECO:0000313" key="1">
    <source>
        <dbReference type="EMBL" id="KER30779.1"/>
    </source>
</evidence>
<reference evidence="1 2" key="1">
    <citation type="submission" date="2013-11" db="EMBL/GenBank/DDBJ databases">
        <title>Opisthorchis viverrini - life in the bile duct.</title>
        <authorList>
            <person name="Young N.D."/>
            <person name="Nagarajan N."/>
            <person name="Lin S.J."/>
            <person name="Korhonen P.K."/>
            <person name="Jex A.R."/>
            <person name="Hall R.S."/>
            <person name="Safavi-Hemami H."/>
            <person name="Kaewkong W."/>
            <person name="Bertrand D."/>
            <person name="Gao S."/>
            <person name="Seet Q."/>
            <person name="Wongkham S."/>
            <person name="Teh B.T."/>
            <person name="Wongkham C."/>
            <person name="Intapan P.M."/>
            <person name="Maleewong W."/>
            <person name="Yang X."/>
            <person name="Hu M."/>
            <person name="Wang Z."/>
            <person name="Hofmann A."/>
            <person name="Sternberg P.W."/>
            <person name="Tan P."/>
            <person name="Wang J."/>
            <person name="Gasser R.B."/>
        </authorList>
    </citation>
    <scope>NUCLEOTIDE SEQUENCE [LARGE SCALE GENOMIC DNA]</scope>
</reference>
<name>A0A075AI02_OPIVI</name>
<evidence type="ECO:0000313" key="2">
    <source>
        <dbReference type="Proteomes" id="UP000054324"/>
    </source>
</evidence>
<dbReference type="RefSeq" id="XP_009165429.1">
    <property type="nucleotide sequence ID" value="XM_009167165.1"/>
</dbReference>
<dbReference type="AlphaFoldDB" id="A0A075AI02"/>
<dbReference type="EMBL" id="KL596655">
    <property type="protein sequence ID" value="KER30779.1"/>
    <property type="molecule type" value="Genomic_DNA"/>
</dbReference>
<dbReference type="KEGG" id="ovi:T265_02821"/>
<proteinExistence type="predicted"/>
<keyword evidence="2" id="KW-1185">Reference proteome</keyword>
<dbReference type="CTD" id="20317009"/>
<accession>A0A075AI02</accession>
<protein>
    <submittedName>
        <fullName evidence="1">Uncharacterized protein</fullName>
    </submittedName>
</protein>
<dbReference type="Proteomes" id="UP000054324">
    <property type="component" value="Unassembled WGS sequence"/>
</dbReference>
<dbReference type="GeneID" id="20317009"/>